<keyword evidence="3" id="KW-0131">Cell cycle</keyword>
<accession>A0ABT3X0E6</accession>
<evidence type="ECO:0000256" key="3">
    <source>
        <dbReference type="HAMAP-Rule" id="MF_01805"/>
    </source>
</evidence>
<dbReference type="Pfam" id="PF02616">
    <property type="entry name" value="SMC_ScpA"/>
    <property type="match status" value="1"/>
</dbReference>
<dbReference type="EMBL" id="JAPMLT010000001">
    <property type="protein sequence ID" value="MCX7569076.1"/>
    <property type="molecule type" value="Genomic_DNA"/>
</dbReference>
<comment type="function">
    <text evidence="3">Participates in chromosomal partition during cell division. May act via the formation of a condensin-like complex containing Smc and ScpB that pull DNA away from mid-cell into both cell halves.</text>
</comment>
<dbReference type="Gene3D" id="1.10.10.580">
    <property type="entry name" value="Structural maintenance of chromosome 1. Chain E"/>
    <property type="match status" value="1"/>
</dbReference>
<sequence>MEPLKLKLQSFEGPLDLLLHLIDKAEVDITEVSISEITDQYMVYVDLMQVLNLEIASEFLVMASSLLAMKSRLLLPRPIELDVPLIDYEDPDYDPRQALMERLIEYKKYKQLAEDLREREEKRSRVFTKPPENLTAFLEDRDKQPQPNPVEGVTLFDLLDAFRKALSKAQPDEYVADVHRDEISVEGRTFEIMDRLLFSGGSLSFSALLGDYYRRGDIVVTFLAVLELMKKQKVRCLQDRLFEDIIIEAVLDIEIDNEIE</sequence>
<protein>
    <recommendedName>
        <fullName evidence="2 3">Segregation and condensation protein A</fullName>
    </recommendedName>
</protein>
<proteinExistence type="inferred from homology"/>
<dbReference type="PANTHER" id="PTHR33969:SF2">
    <property type="entry name" value="SEGREGATION AND CONDENSATION PROTEIN A"/>
    <property type="match status" value="1"/>
</dbReference>
<dbReference type="RefSeq" id="WP_267150301.1">
    <property type="nucleotide sequence ID" value="NZ_JAPMLT010000001.1"/>
</dbReference>
<dbReference type="PANTHER" id="PTHR33969">
    <property type="entry name" value="SEGREGATION AND CONDENSATION PROTEIN A"/>
    <property type="match status" value="1"/>
</dbReference>
<keyword evidence="3" id="KW-0963">Cytoplasm</keyword>
<name>A0ABT3X0E6_9BACL</name>
<dbReference type="Proteomes" id="UP001208017">
    <property type="component" value="Unassembled WGS sequence"/>
</dbReference>
<keyword evidence="1 3" id="KW-0159">Chromosome partition</keyword>
<comment type="subunit">
    <text evidence="3">Component of a cohesin-like complex composed of ScpA, ScpB and the Smc homodimer, in which ScpA and ScpB bind to the head domain of Smc. The presence of the three proteins is required for the association of the complex with DNA.</text>
</comment>
<keyword evidence="3" id="KW-0132">Cell division</keyword>
<dbReference type="Gene3D" id="6.10.250.2410">
    <property type="match status" value="1"/>
</dbReference>
<keyword evidence="5" id="KW-1185">Reference proteome</keyword>
<dbReference type="InterPro" id="IPR023093">
    <property type="entry name" value="ScpA-like_C"/>
</dbReference>
<gene>
    <name evidence="3" type="primary">scpA</name>
    <name evidence="4" type="ORF">OS242_03740</name>
</gene>
<comment type="similarity">
    <text evidence="3">Belongs to the ScpA family.</text>
</comment>
<evidence type="ECO:0000313" key="5">
    <source>
        <dbReference type="Proteomes" id="UP001208017"/>
    </source>
</evidence>
<reference evidence="4 5" key="1">
    <citation type="submission" date="2022-11" db="EMBL/GenBank/DDBJ databases">
        <title>Study of microbial diversity in lake waters.</title>
        <authorList>
            <person name="Zhang J."/>
        </authorList>
    </citation>
    <scope>NUCLEOTIDE SEQUENCE [LARGE SCALE GENOMIC DNA]</scope>
    <source>
        <strain evidence="4 5">DT12</strain>
    </source>
</reference>
<evidence type="ECO:0000256" key="1">
    <source>
        <dbReference type="ARBA" id="ARBA00022829"/>
    </source>
</evidence>
<dbReference type="HAMAP" id="MF_01805">
    <property type="entry name" value="ScpA"/>
    <property type="match status" value="1"/>
</dbReference>
<dbReference type="InterPro" id="IPR003768">
    <property type="entry name" value="ScpA"/>
</dbReference>
<evidence type="ECO:0000313" key="4">
    <source>
        <dbReference type="EMBL" id="MCX7569076.1"/>
    </source>
</evidence>
<evidence type="ECO:0000256" key="2">
    <source>
        <dbReference type="ARBA" id="ARBA00044777"/>
    </source>
</evidence>
<comment type="subcellular location">
    <subcellularLocation>
        <location evidence="3">Cytoplasm</location>
    </subcellularLocation>
    <text evidence="3">Associated with two foci at the outer edges of the nucleoid region in young cells, and at four foci within both cell halves in older cells.</text>
</comment>
<organism evidence="4 5">
    <name type="scientific">Tumebacillus lacus</name>
    <dbReference type="NCBI Taxonomy" id="2995335"/>
    <lineage>
        <taxon>Bacteria</taxon>
        <taxon>Bacillati</taxon>
        <taxon>Bacillota</taxon>
        <taxon>Bacilli</taxon>
        <taxon>Bacillales</taxon>
        <taxon>Alicyclobacillaceae</taxon>
        <taxon>Tumebacillus</taxon>
    </lineage>
</organism>
<comment type="caution">
    <text evidence="4">The sequence shown here is derived from an EMBL/GenBank/DDBJ whole genome shotgun (WGS) entry which is preliminary data.</text>
</comment>